<accession>A0A2I0JDP8</accession>
<gene>
    <name evidence="2" type="ORF">CRG98_025465</name>
</gene>
<evidence type="ECO:0000313" key="2">
    <source>
        <dbReference type="EMBL" id="PKI54133.1"/>
    </source>
</evidence>
<reference evidence="2 3" key="1">
    <citation type="submission" date="2017-11" db="EMBL/GenBank/DDBJ databases">
        <title>De-novo sequencing of pomegranate (Punica granatum L.) genome.</title>
        <authorList>
            <person name="Akparov Z."/>
            <person name="Amiraslanov A."/>
            <person name="Hajiyeva S."/>
            <person name="Abbasov M."/>
            <person name="Kaur K."/>
            <person name="Hamwieh A."/>
            <person name="Solovyev V."/>
            <person name="Salamov A."/>
            <person name="Braich B."/>
            <person name="Kosarev P."/>
            <person name="Mahmoud A."/>
            <person name="Hajiyev E."/>
            <person name="Babayeva S."/>
            <person name="Izzatullayeva V."/>
            <person name="Mammadov A."/>
            <person name="Mammadov A."/>
            <person name="Sharifova S."/>
            <person name="Ojaghi J."/>
            <person name="Eynullazada K."/>
            <person name="Bayramov B."/>
            <person name="Abdulazimova A."/>
            <person name="Shahmuradov I."/>
        </authorList>
    </citation>
    <scope>NUCLEOTIDE SEQUENCE [LARGE SCALE GENOMIC DNA]</scope>
    <source>
        <strain evidence="3">cv. AG2017</strain>
        <tissue evidence="2">Leaf</tissue>
    </source>
</reference>
<comment type="caution">
    <text evidence="2">The sequence shown here is derived from an EMBL/GenBank/DDBJ whole genome shotgun (WGS) entry which is preliminary data.</text>
</comment>
<evidence type="ECO:0000256" key="1">
    <source>
        <dbReference type="SAM" id="MobiDB-lite"/>
    </source>
</evidence>
<name>A0A2I0JDP8_PUNGR</name>
<dbReference type="AlphaFoldDB" id="A0A2I0JDP8"/>
<organism evidence="2 3">
    <name type="scientific">Punica granatum</name>
    <name type="common">Pomegranate</name>
    <dbReference type="NCBI Taxonomy" id="22663"/>
    <lineage>
        <taxon>Eukaryota</taxon>
        <taxon>Viridiplantae</taxon>
        <taxon>Streptophyta</taxon>
        <taxon>Embryophyta</taxon>
        <taxon>Tracheophyta</taxon>
        <taxon>Spermatophyta</taxon>
        <taxon>Magnoliopsida</taxon>
        <taxon>eudicotyledons</taxon>
        <taxon>Gunneridae</taxon>
        <taxon>Pentapetalae</taxon>
        <taxon>rosids</taxon>
        <taxon>malvids</taxon>
        <taxon>Myrtales</taxon>
        <taxon>Lythraceae</taxon>
        <taxon>Punica</taxon>
    </lineage>
</organism>
<evidence type="ECO:0000313" key="3">
    <source>
        <dbReference type="Proteomes" id="UP000233551"/>
    </source>
</evidence>
<dbReference type="Proteomes" id="UP000233551">
    <property type="component" value="Unassembled WGS sequence"/>
</dbReference>
<keyword evidence="3" id="KW-1185">Reference proteome</keyword>
<sequence length="162" mass="17629">MEESRLPIGGPEPRIDQGQVGGSRLIRGSGPPISDLDPSTEVASVLCGCRQPRWRDWGRRLEARIPNRRGTSDRSSASSVGAGDLGGGVEISDWQPRTPNRPGTSRRSSVDSGFEDANQRPRPLHRSRWHPLWAPVTSVEGSGWLIGGPDPSSPFDFRLGLK</sequence>
<proteinExistence type="predicted"/>
<feature type="region of interest" description="Disordered" evidence="1">
    <location>
        <begin position="58"/>
        <end position="162"/>
    </location>
</feature>
<dbReference type="EMBL" id="PGOL01001807">
    <property type="protein sequence ID" value="PKI54133.1"/>
    <property type="molecule type" value="Genomic_DNA"/>
</dbReference>
<feature type="region of interest" description="Disordered" evidence="1">
    <location>
        <begin position="1"/>
        <end position="39"/>
    </location>
</feature>
<feature type="compositionally biased region" description="Polar residues" evidence="1">
    <location>
        <begin position="95"/>
        <end position="111"/>
    </location>
</feature>
<protein>
    <submittedName>
        <fullName evidence="2">Uncharacterized protein</fullName>
    </submittedName>
</protein>